<dbReference type="NCBIfam" id="TIGR00231">
    <property type="entry name" value="small_GTP"/>
    <property type="match status" value="1"/>
</dbReference>
<dbReference type="Pfam" id="PF00071">
    <property type="entry name" value="Ras"/>
    <property type="match status" value="1"/>
</dbReference>
<dbReference type="SUPFAM" id="SSF52540">
    <property type="entry name" value="P-loop containing nucleoside triphosphate hydrolases"/>
    <property type="match status" value="1"/>
</dbReference>
<dbReference type="InterPro" id="IPR001806">
    <property type="entry name" value="Small_GTPase"/>
</dbReference>
<evidence type="ECO:0000313" key="4">
    <source>
        <dbReference type="Proteomes" id="UP000275078"/>
    </source>
</evidence>
<dbReference type="Pfam" id="PF08477">
    <property type="entry name" value="Roc"/>
    <property type="match status" value="1"/>
</dbReference>
<dbReference type="GO" id="GO:0003924">
    <property type="term" value="F:GTPase activity"/>
    <property type="evidence" value="ECO:0007669"/>
    <property type="project" value="InterPro"/>
</dbReference>
<dbReference type="PROSITE" id="PS51420">
    <property type="entry name" value="RHO"/>
    <property type="match status" value="1"/>
</dbReference>
<proteinExistence type="inferred from homology"/>
<feature type="region of interest" description="Disordered" evidence="2">
    <location>
        <begin position="193"/>
        <end position="235"/>
    </location>
</feature>
<dbReference type="Proteomes" id="UP000275078">
    <property type="component" value="Unassembled WGS sequence"/>
</dbReference>
<dbReference type="OrthoDB" id="9989112at2759"/>
<keyword evidence="4" id="KW-1185">Reference proteome</keyword>
<sequence length="314" mass="33587">MPRPRAPSEASTTSETSQSHSLDPSQELTPLYDYLLKIILLGPTSTGKSSLLHRFVSSSFIATSQTIGVEFASKTLRIRSSSASSSSSVSSFPTTSPGYALSSVGSTTGGGGGWYGGGKTTRLKLQLWDTAGQERFRSVSRSYYRGAAGALLVYDVGRHESFAELETFLQDARNLGSPNLSVVLVGNKCDLSDPPPAGSSSATTSGADPFHLSDGVPLQGRRASVADARRRPREVTTETAARWAQMHGIPTVVETSALTGEGVEEAFERLARMILTKIELGEVDPDDKRYGVQYGDMPVGGVVRRERRRGSKCC</sequence>
<name>A0A3N4HT80_ASCIM</name>
<dbReference type="InterPro" id="IPR005225">
    <property type="entry name" value="Small_GTP-bd"/>
</dbReference>
<dbReference type="SMART" id="SM00173">
    <property type="entry name" value="RAS"/>
    <property type="match status" value="1"/>
</dbReference>
<dbReference type="PROSITE" id="PS51421">
    <property type="entry name" value="RAS"/>
    <property type="match status" value="1"/>
</dbReference>
<evidence type="ECO:0000313" key="3">
    <source>
        <dbReference type="EMBL" id="RPA75010.1"/>
    </source>
</evidence>
<dbReference type="SMART" id="SM00175">
    <property type="entry name" value="RAB"/>
    <property type="match status" value="1"/>
</dbReference>
<dbReference type="PROSITE" id="PS51419">
    <property type="entry name" value="RAB"/>
    <property type="match status" value="1"/>
</dbReference>
<dbReference type="PANTHER" id="PTHR47979">
    <property type="entry name" value="DRAB11-RELATED"/>
    <property type="match status" value="1"/>
</dbReference>
<reference evidence="3 4" key="1">
    <citation type="journal article" date="2018" name="Nat. Ecol. Evol.">
        <title>Pezizomycetes genomes reveal the molecular basis of ectomycorrhizal truffle lifestyle.</title>
        <authorList>
            <person name="Murat C."/>
            <person name="Payen T."/>
            <person name="Noel B."/>
            <person name="Kuo A."/>
            <person name="Morin E."/>
            <person name="Chen J."/>
            <person name="Kohler A."/>
            <person name="Krizsan K."/>
            <person name="Balestrini R."/>
            <person name="Da Silva C."/>
            <person name="Montanini B."/>
            <person name="Hainaut M."/>
            <person name="Levati E."/>
            <person name="Barry K.W."/>
            <person name="Belfiori B."/>
            <person name="Cichocki N."/>
            <person name="Clum A."/>
            <person name="Dockter R.B."/>
            <person name="Fauchery L."/>
            <person name="Guy J."/>
            <person name="Iotti M."/>
            <person name="Le Tacon F."/>
            <person name="Lindquist E.A."/>
            <person name="Lipzen A."/>
            <person name="Malagnac F."/>
            <person name="Mello A."/>
            <person name="Molinier V."/>
            <person name="Miyauchi S."/>
            <person name="Poulain J."/>
            <person name="Riccioni C."/>
            <person name="Rubini A."/>
            <person name="Sitrit Y."/>
            <person name="Splivallo R."/>
            <person name="Traeger S."/>
            <person name="Wang M."/>
            <person name="Zifcakova L."/>
            <person name="Wipf D."/>
            <person name="Zambonelli A."/>
            <person name="Paolocci F."/>
            <person name="Nowrousian M."/>
            <person name="Ottonello S."/>
            <person name="Baldrian P."/>
            <person name="Spatafora J.W."/>
            <person name="Henrissat B."/>
            <person name="Nagy L.G."/>
            <person name="Aury J.M."/>
            <person name="Wincker P."/>
            <person name="Grigoriev I.V."/>
            <person name="Bonfante P."/>
            <person name="Martin F.M."/>
        </authorList>
    </citation>
    <scope>NUCLEOTIDE SEQUENCE [LARGE SCALE GENOMIC DNA]</scope>
    <source>
        <strain evidence="3 4">RN42</strain>
    </source>
</reference>
<organism evidence="3 4">
    <name type="scientific">Ascobolus immersus RN42</name>
    <dbReference type="NCBI Taxonomy" id="1160509"/>
    <lineage>
        <taxon>Eukaryota</taxon>
        <taxon>Fungi</taxon>
        <taxon>Dikarya</taxon>
        <taxon>Ascomycota</taxon>
        <taxon>Pezizomycotina</taxon>
        <taxon>Pezizomycetes</taxon>
        <taxon>Pezizales</taxon>
        <taxon>Ascobolaceae</taxon>
        <taxon>Ascobolus</taxon>
    </lineage>
</organism>
<dbReference type="SMART" id="SM00174">
    <property type="entry name" value="RHO"/>
    <property type="match status" value="1"/>
</dbReference>
<feature type="compositionally biased region" description="Low complexity" evidence="2">
    <location>
        <begin position="198"/>
        <end position="209"/>
    </location>
</feature>
<feature type="region of interest" description="Disordered" evidence="2">
    <location>
        <begin position="1"/>
        <end position="25"/>
    </location>
</feature>
<dbReference type="GO" id="GO:0005525">
    <property type="term" value="F:GTP binding"/>
    <property type="evidence" value="ECO:0007669"/>
    <property type="project" value="InterPro"/>
</dbReference>
<dbReference type="STRING" id="1160509.A0A3N4HT80"/>
<dbReference type="Gene3D" id="3.40.50.300">
    <property type="entry name" value="P-loop containing nucleotide triphosphate hydrolases"/>
    <property type="match status" value="1"/>
</dbReference>
<evidence type="ECO:0000256" key="2">
    <source>
        <dbReference type="SAM" id="MobiDB-lite"/>
    </source>
</evidence>
<dbReference type="PRINTS" id="PR00449">
    <property type="entry name" value="RASTRNSFRMNG"/>
</dbReference>
<dbReference type="InterPro" id="IPR027417">
    <property type="entry name" value="P-loop_NTPase"/>
</dbReference>
<comment type="similarity">
    <text evidence="1">Belongs to the small GTPase superfamily. Rab family.</text>
</comment>
<accession>A0A3N4HT80</accession>
<dbReference type="EMBL" id="ML119774">
    <property type="protein sequence ID" value="RPA75010.1"/>
    <property type="molecule type" value="Genomic_DNA"/>
</dbReference>
<feature type="compositionally biased region" description="Low complexity" evidence="2">
    <location>
        <begin position="8"/>
        <end position="21"/>
    </location>
</feature>
<gene>
    <name evidence="3" type="ORF">BJ508DRAFT_27915</name>
</gene>
<dbReference type="CDD" id="cd00154">
    <property type="entry name" value="Rab"/>
    <property type="match status" value="1"/>
</dbReference>
<dbReference type="InterPro" id="IPR050209">
    <property type="entry name" value="Rab_GTPases_membrane_traffic"/>
</dbReference>
<dbReference type="AlphaFoldDB" id="A0A3N4HT80"/>
<dbReference type="FunFam" id="3.40.50.300:FF:001447">
    <property type="entry name" value="Ras-related protein Rab-1B"/>
    <property type="match status" value="1"/>
</dbReference>
<protein>
    <submittedName>
        <fullName evidence="3">Ras-domain-containing protein</fullName>
    </submittedName>
</protein>
<evidence type="ECO:0000256" key="1">
    <source>
        <dbReference type="ARBA" id="ARBA00006270"/>
    </source>
</evidence>